<comment type="caution">
    <text evidence="10">The sequence shown here is derived from an EMBL/GenBank/DDBJ whole genome shotgun (WGS) entry which is preliminary data.</text>
</comment>
<keyword evidence="4 7" id="KW-0472">Membrane</keyword>
<sequence>MKKFGKLFLFLFVLISALATVVRGWEELDFEIFELWDSIKINDETTDWYNLIGVKENASVDEINRAFRSLSRRHHPDKLQGSSKKIKKANEKFARLTSVVNILRDSYKRKRYNFFRKNGVPVWRGTGYLYRRWRPGTITVLIGLGIFFSLTQYMFMSLSYWRAQQRIKEFEEHQQKMRSKSKKGTPSLSSAQLAQNRSRMESPFNEEEDVDYVRGGIDPYSVEPASVKNLLFVKIFTVTIDKFISAAGIKSSTPAGSKNNQNDAKQSDFDTENESNISKKKNKGKNSTNVSDIESKNGSVATSDVEFNAMVVKKSNVIAAMNQESLDGKSTSVASKKKAKKRRGGPIV</sequence>
<dbReference type="OrthoDB" id="413400at2759"/>
<keyword evidence="2 8" id="KW-0732">Signal</keyword>
<evidence type="ECO:0000256" key="5">
    <source>
        <dbReference type="ARBA" id="ARBA00037847"/>
    </source>
</evidence>
<dbReference type="PROSITE" id="PS50076">
    <property type="entry name" value="DNAJ_2"/>
    <property type="match status" value="1"/>
</dbReference>
<dbReference type="EMBL" id="MBFS01001649">
    <property type="protein sequence ID" value="PVV00775.1"/>
    <property type="molecule type" value="Genomic_DNA"/>
</dbReference>
<dbReference type="GO" id="GO:0012505">
    <property type="term" value="C:endomembrane system"/>
    <property type="evidence" value="ECO:0007669"/>
    <property type="project" value="UniProtKB-SubCell"/>
</dbReference>
<feature type="region of interest" description="Disordered" evidence="6">
    <location>
        <begin position="323"/>
        <end position="348"/>
    </location>
</feature>
<feature type="domain" description="J" evidence="9">
    <location>
        <begin position="47"/>
        <end position="116"/>
    </location>
</feature>
<feature type="compositionally biased region" description="Polar residues" evidence="6">
    <location>
        <begin position="184"/>
        <end position="197"/>
    </location>
</feature>
<dbReference type="InterPro" id="IPR036869">
    <property type="entry name" value="J_dom_sf"/>
</dbReference>
<keyword evidence="1 7" id="KW-0812">Transmembrane</keyword>
<evidence type="ECO:0000313" key="11">
    <source>
        <dbReference type="Proteomes" id="UP000245609"/>
    </source>
</evidence>
<dbReference type="CDD" id="cd06257">
    <property type="entry name" value="DnaJ"/>
    <property type="match status" value="1"/>
</dbReference>
<dbReference type="Proteomes" id="UP000245609">
    <property type="component" value="Unassembled WGS sequence"/>
</dbReference>
<keyword evidence="3 7" id="KW-1133">Transmembrane helix</keyword>
<dbReference type="PANTHER" id="PTHR44653">
    <property type="entry name" value="DNAJ HOMOLOG SUBFAMILY C MEMBER 1"/>
    <property type="match status" value="1"/>
</dbReference>
<dbReference type="InterPro" id="IPR052606">
    <property type="entry name" value="DnaJ_domain_protein"/>
</dbReference>
<feature type="compositionally biased region" description="Basic residues" evidence="6">
    <location>
        <begin position="335"/>
        <end position="348"/>
    </location>
</feature>
<feature type="transmembrane region" description="Helical" evidence="7">
    <location>
        <begin position="138"/>
        <end position="161"/>
    </location>
</feature>
<evidence type="ECO:0000256" key="6">
    <source>
        <dbReference type="SAM" id="MobiDB-lite"/>
    </source>
</evidence>
<dbReference type="STRING" id="133381.A0A2T9Z8A5"/>
<name>A0A2T9Z8A5_9FUNG</name>
<feature type="region of interest" description="Disordered" evidence="6">
    <location>
        <begin position="250"/>
        <end position="295"/>
    </location>
</feature>
<accession>A0A2T9Z8A5</accession>
<dbReference type="Gene3D" id="1.10.287.110">
    <property type="entry name" value="DnaJ domain"/>
    <property type="match status" value="1"/>
</dbReference>
<dbReference type="PANTHER" id="PTHR44653:SF2">
    <property type="entry name" value="DNAJ HOMOLOG SUBFAMILY C MEMBER 1"/>
    <property type="match status" value="1"/>
</dbReference>
<feature type="signal peptide" evidence="8">
    <location>
        <begin position="1"/>
        <end position="24"/>
    </location>
</feature>
<protein>
    <recommendedName>
        <fullName evidence="9">J domain-containing protein</fullName>
    </recommendedName>
</protein>
<evidence type="ECO:0000256" key="1">
    <source>
        <dbReference type="ARBA" id="ARBA00022692"/>
    </source>
</evidence>
<evidence type="ECO:0000256" key="7">
    <source>
        <dbReference type="SAM" id="Phobius"/>
    </source>
</evidence>
<dbReference type="InterPro" id="IPR001623">
    <property type="entry name" value="DnaJ_domain"/>
</dbReference>
<proteinExistence type="predicted"/>
<dbReference type="PRINTS" id="PR00625">
    <property type="entry name" value="JDOMAIN"/>
</dbReference>
<dbReference type="Pfam" id="PF00226">
    <property type="entry name" value="DnaJ"/>
    <property type="match status" value="1"/>
</dbReference>
<dbReference type="SMART" id="SM00271">
    <property type="entry name" value="DnaJ"/>
    <property type="match status" value="1"/>
</dbReference>
<dbReference type="AlphaFoldDB" id="A0A2T9Z8A5"/>
<evidence type="ECO:0000259" key="9">
    <source>
        <dbReference type="PROSITE" id="PS50076"/>
    </source>
</evidence>
<organism evidence="10 11">
    <name type="scientific">Smittium megazygosporum</name>
    <dbReference type="NCBI Taxonomy" id="133381"/>
    <lineage>
        <taxon>Eukaryota</taxon>
        <taxon>Fungi</taxon>
        <taxon>Fungi incertae sedis</taxon>
        <taxon>Zoopagomycota</taxon>
        <taxon>Kickxellomycotina</taxon>
        <taxon>Harpellomycetes</taxon>
        <taxon>Harpellales</taxon>
        <taxon>Legeriomycetaceae</taxon>
        <taxon>Smittium</taxon>
    </lineage>
</organism>
<evidence type="ECO:0000256" key="3">
    <source>
        <dbReference type="ARBA" id="ARBA00022989"/>
    </source>
</evidence>
<evidence type="ECO:0000313" key="10">
    <source>
        <dbReference type="EMBL" id="PVV00775.1"/>
    </source>
</evidence>
<evidence type="ECO:0000256" key="4">
    <source>
        <dbReference type="ARBA" id="ARBA00023136"/>
    </source>
</evidence>
<evidence type="ECO:0000256" key="2">
    <source>
        <dbReference type="ARBA" id="ARBA00022729"/>
    </source>
</evidence>
<dbReference type="SUPFAM" id="SSF46565">
    <property type="entry name" value="Chaperone J-domain"/>
    <property type="match status" value="1"/>
</dbReference>
<feature type="region of interest" description="Disordered" evidence="6">
    <location>
        <begin position="172"/>
        <end position="206"/>
    </location>
</feature>
<keyword evidence="11" id="KW-1185">Reference proteome</keyword>
<evidence type="ECO:0000256" key="8">
    <source>
        <dbReference type="SAM" id="SignalP"/>
    </source>
</evidence>
<feature type="compositionally biased region" description="Polar residues" evidence="6">
    <location>
        <begin position="250"/>
        <end position="264"/>
    </location>
</feature>
<comment type="subcellular location">
    <subcellularLocation>
        <location evidence="5">Endomembrane system</location>
        <topology evidence="5">Single-pass membrane protein</topology>
    </subcellularLocation>
</comment>
<gene>
    <name evidence="10" type="ORF">BB560_004831</name>
</gene>
<reference evidence="10 11" key="1">
    <citation type="journal article" date="2018" name="MBio">
        <title>Comparative Genomics Reveals the Core Gene Toolbox for the Fungus-Insect Symbiosis.</title>
        <authorList>
            <person name="Wang Y."/>
            <person name="Stata M."/>
            <person name="Wang W."/>
            <person name="Stajich J.E."/>
            <person name="White M.M."/>
            <person name="Moncalvo J.M."/>
        </authorList>
    </citation>
    <scope>NUCLEOTIDE SEQUENCE [LARGE SCALE GENOMIC DNA]</scope>
    <source>
        <strain evidence="10 11">SC-DP-2</strain>
    </source>
</reference>
<feature type="chain" id="PRO_5015545453" description="J domain-containing protein" evidence="8">
    <location>
        <begin position="25"/>
        <end position="348"/>
    </location>
</feature>